<evidence type="ECO:0000256" key="8">
    <source>
        <dbReference type="SAM" id="Phobius"/>
    </source>
</evidence>
<proteinExistence type="inferred from homology"/>
<dbReference type="InterPro" id="IPR049829">
    <property type="entry name" value="MptA/B-like"/>
</dbReference>
<feature type="transmembrane region" description="Helical" evidence="8">
    <location>
        <begin position="274"/>
        <end position="304"/>
    </location>
</feature>
<comment type="similarity">
    <text evidence="7">Belongs to the MptA/B family.</text>
</comment>
<evidence type="ECO:0000256" key="5">
    <source>
        <dbReference type="ARBA" id="ARBA00022989"/>
    </source>
</evidence>
<keyword evidence="10" id="KW-1185">Reference proteome</keyword>
<keyword evidence="4 8" id="KW-0812">Transmembrane</keyword>
<organism evidence="9 10">
    <name type="scientific">Rothia dentocariosa</name>
    <dbReference type="NCBI Taxonomy" id="2047"/>
    <lineage>
        <taxon>Bacteria</taxon>
        <taxon>Bacillati</taxon>
        <taxon>Actinomycetota</taxon>
        <taxon>Actinomycetes</taxon>
        <taxon>Micrococcales</taxon>
        <taxon>Micrococcaceae</taxon>
        <taxon>Rothia</taxon>
    </lineage>
</organism>
<evidence type="ECO:0000256" key="4">
    <source>
        <dbReference type="ARBA" id="ARBA00022692"/>
    </source>
</evidence>
<gene>
    <name evidence="9" type="ORF">CRM92_00935</name>
</gene>
<feature type="transmembrane region" description="Helical" evidence="8">
    <location>
        <begin position="481"/>
        <end position="499"/>
    </location>
</feature>
<dbReference type="Pfam" id="PF26314">
    <property type="entry name" value="MptA_B_family"/>
    <property type="match status" value="1"/>
</dbReference>
<feature type="transmembrane region" description="Helical" evidence="8">
    <location>
        <begin position="316"/>
        <end position="336"/>
    </location>
</feature>
<dbReference type="RefSeq" id="WP_098042197.1">
    <property type="nucleotide sequence ID" value="NZ_CAURLQ010000027.1"/>
</dbReference>
<evidence type="ECO:0000256" key="2">
    <source>
        <dbReference type="ARBA" id="ARBA00022676"/>
    </source>
</evidence>
<keyword evidence="5 8" id="KW-1133">Transmembrane helix</keyword>
<feature type="transmembrane region" description="Helical" evidence="8">
    <location>
        <begin position="32"/>
        <end position="54"/>
    </location>
</feature>
<evidence type="ECO:0000313" key="9">
    <source>
        <dbReference type="EMBL" id="PEN16637.1"/>
    </source>
</evidence>
<feature type="transmembrane region" description="Helical" evidence="8">
    <location>
        <begin position="74"/>
        <end position="92"/>
    </location>
</feature>
<evidence type="ECO:0008006" key="11">
    <source>
        <dbReference type="Google" id="ProtNLM"/>
    </source>
</evidence>
<protein>
    <recommendedName>
        <fullName evidence="11">Carotene biosynthesis associated membrane protein</fullName>
    </recommendedName>
</protein>
<dbReference type="GO" id="GO:0016757">
    <property type="term" value="F:glycosyltransferase activity"/>
    <property type="evidence" value="ECO:0007669"/>
    <property type="project" value="UniProtKB-KW"/>
</dbReference>
<evidence type="ECO:0000256" key="7">
    <source>
        <dbReference type="ARBA" id="ARBA00043987"/>
    </source>
</evidence>
<dbReference type="Proteomes" id="UP000219947">
    <property type="component" value="Unassembled WGS sequence"/>
</dbReference>
<keyword evidence="6 8" id="KW-0472">Membrane</keyword>
<feature type="transmembrane region" description="Helical" evidence="8">
    <location>
        <begin position="448"/>
        <end position="469"/>
    </location>
</feature>
<dbReference type="GO" id="GO:0016020">
    <property type="term" value="C:membrane"/>
    <property type="evidence" value="ECO:0007669"/>
    <property type="project" value="UniProtKB-SubCell"/>
</dbReference>
<evidence type="ECO:0000256" key="3">
    <source>
        <dbReference type="ARBA" id="ARBA00022679"/>
    </source>
</evidence>
<feature type="transmembrane region" description="Helical" evidence="8">
    <location>
        <begin position="199"/>
        <end position="220"/>
    </location>
</feature>
<feature type="transmembrane region" description="Helical" evidence="8">
    <location>
        <begin position="112"/>
        <end position="131"/>
    </location>
</feature>
<feature type="transmembrane region" description="Helical" evidence="8">
    <location>
        <begin position="356"/>
        <end position="373"/>
    </location>
</feature>
<evidence type="ECO:0000256" key="1">
    <source>
        <dbReference type="ARBA" id="ARBA00004141"/>
    </source>
</evidence>
<evidence type="ECO:0000256" key="6">
    <source>
        <dbReference type="ARBA" id="ARBA00023136"/>
    </source>
</evidence>
<dbReference type="NCBIfam" id="NF038066">
    <property type="entry name" value="MptB"/>
    <property type="match status" value="1"/>
</dbReference>
<accession>A0A2A8D770</accession>
<sequence>MKKRYMQWRLRFFTKPTATSPRLQKYIDSNRLRTLLLGAFGSILITLSSYGVGWIADSSGFWRNNLIRTIRYEVSWVIVCIIALSLGAMIMCREWLRIYQKMGTWNNSSLRWMIAIVTCWSLPQVFALTIYSRDMFSYYGQGMVMAHGLNPYKQGVSEIANFMQNGADPQWAESPPPYGPISLKIEEFIARIVDGNIDLAIFLFRFVSVLAVVGILFFVVKLAQLYKYNQTRALWQVGANPLFIASFIASGHNDSLMTMFMLAGLYFAKRYPNVYGGVLGVTMVTFGVGVKPLALVVLPFVGLLWAGNNASWVRKFTIWFISGIILLAELAILGYISDLGFGWVSALSTTGGQYIWYTPIGLVIGFIGLFAHGDSFDAVKKILENIGKLLGILSALSFAFVGRYRNVVRYAGLAILAMLFFSPMIQSWYILWAVPMIAATGLRSHFQLMWYFVTTLFFMAYAVCDQLYISPYLNDFNQGMARLIAILICLAYIVYLMALDPATRRMVYLSFHPHQVKRTITRMWWQLFPQTRERLRARRTRQILQKH</sequence>
<comment type="caution">
    <text evidence="9">The sequence shown here is derived from an EMBL/GenBank/DDBJ whole genome shotgun (WGS) entry which is preliminary data.</text>
</comment>
<evidence type="ECO:0000313" key="10">
    <source>
        <dbReference type="Proteomes" id="UP000219947"/>
    </source>
</evidence>
<keyword evidence="3" id="KW-0808">Transferase</keyword>
<dbReference type="AlphaFoldDB" id="A0A2A8D770"/>
<dbReference type="EMBL" id="PDEV01000001">
    <property type="protein sequence ID" value="PEN16637.1"/>
    <property type="molecule type" value="Genomic_DNA"/>
</dbReference>
<feature type="transmembrane region" description="Helical" evidence="8">
    <location>
        <begin position="385"/>
        <end position="404"/>
    </location>
</feature>
<comment type="subcellular location">
    <subcellularLocation>
        <location evidence="1">Membrane</location>
        <topology evidence="1">Multi-pass membrane protein</topology>
    </subcellularLocation>
</comment>
<name>A0A2A8D770_9MICC</name>
<feature type="transmembrane region" description="Helical" evidence="8">
    <location>
        <begin position="410"/>
        <end position="436"/>
    </location>
</feature>
<keyword evidence="2" id="KW-0328">Glycosyltransferase</keyword>
<feature type="transmembrane region" description="Helical" evidence="8">
    <location>
        <begin position="241"/>
        <end position="268"/>
    </location>
</feature>
<reference evidence="9" key="1">
    <citation type="submission" date="2017-10" db="EMBL/GenBank/DDBJ databases">
        <title>Kefir isolates.</title>
        <authorList>
            <person name="Kim Y."/>
            <person name="Blasche S."/>
        </authorList>
    </citation>
    <scope>NUCLEOTIDE SEQUENCE [LARGE SCALE GENOMIC DNA]</scope>
    <source>
        <strain evidence="9">OG2-2</strain>
    </source>
</reference>